<proteinExistence type="predicted"/>
<name>A0ACC2JXH4_9PEZI</name>
<comment type="caution">
    <text evidence="1">The sequence shown here is derived from an EMBL/GenBank/DDBJ whole genome shotgun (WGS) entry which is preliminary data.</text>
</comment>
<reference evidence="1" key="1">
    <citation type="submission" date="2022-12" db="EMBL/GenBank/DDBJ databases">
        <title>Genome Sequence of Lasiodiplodia mahajangana.</title>
        <authorList>
            <person name="Buettner E."/>
        </authorList>
    </citation>
    <scope>NUCLEOTIDE SEQUENCE</scope>
    <source>
        <strain evidence="1">VT137</strain>
    </source>
</reference>
<evidence type="ECO:0000313" key="1">
    <source>
        <dbReference type="EMBL" id="KAJ8132115.1"/>
    </source>
</evidence>
<dbReference type="EMBL" id="JAPUUL010000178">
    <property type="protein sequence ID" value="KAJ8132115.1"/>
    <property type="molecule type" value="Genomic_DNA"/>
</dbReference>
<gene>
    <name evidence="1" type="ORF">O1611_g1504</name>
</gene>
<accession>A0ACC2JXH4</accession>
<protein>
    <submittedName>
        <fullName evidence="1">Uncharacterized protein</fullName>
    </submittedName>
</protein>
<dbReference type="Proteomes" id="UP001153332">
    <property type="component" value="Unassembled WGS sequence"/>
</dbReference>
<evidence type="ECO:0000313" key="2">
    <source>
        <dbReference type="Proteomes" id="UP001153332"/>
    </source>
</evidence>
<sequence>MDSEGLQKYFQAIWQSTIKGCMEKIHDREDKRTVRSIRSHDDILENLIDDPDNPLPGAVKNELSMISPRLWVLRDYSDDFANRLGPRLDPAIFWGLMGVMFTAAAQIQEISATQRITQMIKKLSRDVEMLRDYSAGLSILSDRQKEAIFDTFVTLTKFFSDTAQFLRDEEHFEGHTSPDHDPWGRLKGIFDLVSQEVEESLKVIEKRAALSDKDSKNMAWIHSIVSPAPRWADDATLPCLMLPPAGSSKFFDRDDVIDRIEYHLSQPSTQAFRSIALYGMAGVGKTHVAVKYAQERFAKHEVDAVLWVEGESEMKVKQSFTDIARQLRFPNLVPHNHDDNRLLVLNWLQNTKAKWLIIYDNVGRFDDIHAHWPSPVGRGHALITTRNTSLAYEPAETGIEVLPWDVNTGAKFLLHLLSGNISADILANQAQSALDLSERLSGHALALARMGGVIHRRTWTIKQLVEVYDRQPEFVNGIGPVWQLSFQNLNAYSSSLLSILSFYSSERVPEILLQPSNPESVSKELSWCSDMEKISQAMEELQTLSLIKKDRDDCTISIHQLIQHHFQEFLGMQGRQDAHASASKLVHYTFPPRAAHLYDNWELCALCVPHVIALKNALKREIKRNPNFRACREFCEVATTCERYLLEQHEFEELRDLSMANEQAILSLKGEDGLTDMLSSIPSYLGQMYLRTGYQQKGLNCLNRSLQLRLEEKDGDEMEISWAQHNIGEALITMGDFEAACAWLETAAETWKSWSAKSTGTGRRGFSPFQRITMAACLFYMGQIGEARRVLEPSRAEYMETATENWANASYATYLLGRIEMAEKRFSMAKSLFMQAQNIWVSGDKARTSFWNGAYMYRMGCCALELGNMDAAMNYMVGEHARCLYKLSQALSRENGREAEAEGMLQEAESLYFSRATDQGRTPTEIDYDGLGDTHNDADGLPQKDHLAAVGALVNGHHPAACGSIPIFVPVSPVFSTIRLSGFSFEAQNGLSVPRKVSTMGTMGDVDSSTASLIGNGFGKFTTFLTKRLNVRFVQLQWVDYTSTVRVRVVALRHFLALFRAGDHLALCRHYLCLIDIDFPFTDQDASNSAGQSHLIPDLDSVHGHPNYDEHIVVYCFFGDILPSPALAAETTLYRAEMCPRRALAQAAQAAITLGVCVQVGFELEFTCNRIGGGGNDSQPQVHQSSGLRAIESFMLPVLSEIAGALEKVDVPVQQFHCEGSENGYEIVTGPMSPLEAVDALATTKETARRICLNHNIALSFYPGPPQINGLHTTISIQNSQPSSELSERMESCFLAGILEHIGSLCAFAMVRPESYERAVDGMWCAGRYVAWGTENREVPIRKRKRGCWEMRLPDAAAQMYLYVAAVIIAGLSGIEKESELVIKDCRKAPGMISAEERLRYGITRELPSNPDQAFHSLLDDDIISGAIGKKLTSSYVAVQKEFNRRLEAVGPKGSEERRAWLAARI</sequence>
<organism evidence="1 2">
    <name type="scientific">Lasiodiplodia mahajangana</name>
    <dbReference type="NCBI Taxonomy" id="1108764"/>
    <lineage>
        <taxon>Eukaryota</taxon>
        <taxon>Fungi</taxon>
        <taxon>Dikarya</taxon>
        <taxon>Ascomycota</taxon>
        <taxon>Pezizomycotina</taxon>
        <taxon>Dothideomycetes</taxon>
        <taxon>Dothideomycetes incertae sedis</taxon>
        <taxon>Botryosphaeriales</taxon>
        <taxon>Botryosphaeriaceae</taxon>
        <taxon>Lasiodiplodia</taxon>
    </lineage>
</organism>
<keyword evidence="2" id="KW-1185">Reference proteome</keyword>